<dbReference type="AlphaFoldDB" id="A0A1I5YDS4"/>
<dbReference type="OrthoDB" id="631648at2"/>
<keyword evidence="1" id="KW-0812">Transmembrane</keyword>
<dbReference type="NCBIfam" id="TIGR04131">
    <property type="entry name" value="Bac_Flav_CTERM"/>
    <property type="match status" value="1"/>
</dbReference>
<name>A0A1I5YDS4_9BACT</name>
<dbReference type="Gene3D" id="2.60.40.4070">
    <property type="match status" value="1"/>
</dbReference>
<gene>
    <name evidence="2" type="ORF">SAMN04515674_11840</name>
</gene>
<feature type="transmembrane region" description="Helical" evidence="1">
    <location>
        <begin position="7"/>
        <end position="28"/>
    </location>
</feature>
<evidence type="ECO:0000313" key="2">
    <source>
        <dbReference type="EMBL" id="SFQ42333.1"/>
    </source>
</evidence>
<organism evidence="2 3">
    <name type="scientific">Pseudarcicella hirudinis</name>
    <dbReference type="NCBI Taxonomy" id="1079859"/>
    <lineage>
        <taxon>Bacteria</taxon>
        <taxon>Pseudomonadati</taxon>
        <taxon>Bacteroidota</taxon>
        <taxon>Cytophagia</taxon>
        <taxon>Cytophagales</taxon>
        <taxon>Flectobacillaceae</taxon>
        <taxon>Pseudarcicella</taxon>
    </lineage>
</organism>
<proteinExistence type="predicted"/>
<evidence type="ECO:0000313" key="3">
    <source>
        <dbReference type="Proteomes" id="UP000199306"/>
    </source>
</evidence>
<evidence type="ECO:0000256" key="1">
    <source>
        <dbReference type="SAM" id="Phobius"/>
    </source>
</evidence>
<dbReference type="Pfam" id="PF13585">
    <property type="entry name" value="CHU_C"/>
    <property type="match status" value="1"/>
</dbReference>
<dbReference type="InterPro" id="IPR026341">
    <property type="entry name" value="T9SS_type_B"/>
</dbReference>
<reference evidence="2 3" key="1">
    <citation type="submission" date="2016-10" db="EMBL/GenBank/DDBJ databases">
        <authorList>
            <person name="de Groot N.N."/>
        </authorList>
    </citation>
    <scope>NUCLEOTIDE SEQUENCE [LARGE SCALE GENOMIC DNA]</scope>
    <source>
        <strain evidence="3">E92,LMG 26720,CCM 7988</strain>
    </source>
</reference>
<dbReference type="RefSeq" id="WP_092019405.1">
    <property type="nucleotide sequence ID" value="NZ_FOXH01000018.1"/>
</dbReference>
<dbReference type="Proteomes" id="UP000199306">
    <property type="component" value="Unassembled WGS sequence"/>
</dbReference>
<protein>
    <submittedName>
        <fullName evidence="2">Gliding motility-associated C-terminal domain-containing protein</fullName>
    </submittedName>
</protein>
<keyword evidence="1" id="KW-0472">Membrane</keyword>
<keyword evidence="3" id="KW-1185">Reference proteome</keyword>
<sequence length="700" mass="75999">MKKKVYYIFIILLANMVFVPMFSSFIYAQRCPTNTFGASPGSFKIGNKDVTGFSGTDNNTMITICLGDVVPLKNTDPGVSQASTWYYPEQPAGSPASIGASGFNNISSYKFDKAGVWLFMQSSTGASGAKFACQVINVITPKQPVVEQITSCSNNEFIITFKNDPNNNFDQYQISYKPVPGPPIVQNVSFTAADLPYTVPPQVGLGSSPRAIEIRGYNKIGTSCAAPAYSVGPLTPNSSTVPRPSLVSLEGVGGGTYNLAFSGQNGTAMKAYLKESGASYNFSTPYQSFISQSNGIETVGFTVPDKTKQYCLKLEAVDNCPGTIPQAHLSNDELCTIPFSVTTDPVNKKNIIKWTSLPSTLRSFTEYKLERTDKNGTKTVLLQTPFISANQQEDNNLTCGETYTYQLKGTYGSYTLTEPIQVKTTWPETLSNIPYVFTTIENGHVTVKSAFDITPTNLAPNSYKFYKLNPATGSYDFLAKNGLGTYDDLTADFNSGSFCYQVTWESLCGNESPKNNPVCTIFLKADGQIPYWTSQPPQSDGVGYYKLTKLSPSVSDFNVGKGTTWTTPFPASDGQVIELQVTSLSATGKNGPSVSNIIKISRPSRLMAAEAFTPNGDIDNDIFLAQGIFVKKVEMSVYDRWGNILFFGKTDDLAANANFGWNGLTPAGERAPQGNYVYKIVGEDSAGNTLVKEGSFVLLY</sequence>
<accession>A0A1I5YDS4</accession>
<dbReference type="EMBL" id="FOXH01000018">
    <property type="protein sequence ID" value="SFQ42333.1"/>
    <property type="molecule type" value="Genomic_DNA"/>
</dbReference>
<dbReference type="STRING" id="1079859.SAMN04515674_11840"/>
<keyword evidence="1" id="KW-1133">Transmembrane helix</keyword>